<organism evidence="2 3">
    <name type="scientific">Nonomuraea insulae</name>
    <dbReference type="NCBI Taxonomy" id="1616787"/>
    <lineage>
        <taxon>Bacteria</taxon>
        <taxon>Bacillati</taxon>
        <taxon>Actinomycetota</taxon>
        <taxon>Actinomycetes</taxon>
        <taxon>Streptosporangiales</taxon>
        <taxon>Streptosporangiaceae</taxon>
        <taxon>Nonomuraea</taxon>
    </lineage>
</organism>
<comment type="caution">
    <text evidence="2">The sequence shown here is derived from an EMBL/GenBank/DDBJ whole genome shotgun (WGS) entry which is preliminary data.</text>
</comment>
<protein>
    <recommendedName>
        <fullName evidence="1">MmyB-like transcription regulator ligand binding domain-containing protein</fullName>
    </recommendedName>
</protein>
<dbReference type="RefSeq" id="WP_379515420.1">
    <property type="nucleotide sequence ID" value="NZ_JBHSPA010000023.1"/>
</dbReference>
<evidence type="ECO:0000259" key="1">
    <source>
        <dbReference type="Pfam" id="PF17765"/>
    </source>
</evidence>
<evidence type="ECO:0000313" key="3">
    <source>
        <dbReference type="Proteomes" id="UP001596058"/>
    </source>
</evidence>
<accession>A0ABW1CL62</accession>
<proteinExistence type="predicted"/>
<keyword evidence="3" id="KW-1185">Reference proteome</keyword>
<reference evidence="3" key="1">
    <citation type="journal article" date="2019" name="Int. J. Syst. Evol. Microbiol.">
        <title>The Global Catalogue of Microorganisms (GCM) 10K type strain sequencing project: providing services to taxonomists for standard genome sequencing and annotation.</title>
        <authorList>
            <consortium name="The Broad Institute Genomics Platform"/>
            <consortium name="The Broad Institute Genome Sequencing Center for Infectious Disease"/>
            <person name="Wu L."/>
            <person name="Ma J."/>
        </authorList>
    </citation>
    <scope>NUCLEOTIDE SEQUENCE [LARGE SCALE GENOMIC DNA]</scope>
    <source>
        <strain evidence="3">CCUG 53903</strain>
    </source>
</reference>
<sequence length="59" mass="6255">MPAELATVAQHPQVGLLELHCQTLIDPDQSQMLVVCTASSGDESAGKPRLQSVIGEQLI</sequence>
<feature type="domain" description="MmyB-like transcription regulator ligand binding" evidence="1">
    <location>
        <begin position="7"/>
        <end position="47"/>
    </location>
</feature>
<evidence type="ECO:0000313" key="2">
    <source>
        <dbReference type="EMBL" id="MFC5825907.1"/>
    </source>
</evidence>
<gene>
    <name evidence="2" type="ORF">ACFPZ3_18750</name>
</gene>
<dbReference type="EMBL" id="JBHSPA010000023">
    <property type="protein sequence ID" value="MFC5825907.1"/>
    <property type="molecule type" value="Genomic_DNA"/>
</dbReference>
<dbReference type="InterPro" id="IPR041413">
    <property type="entry name" value="MLTR_LBD"/>
</dbReference>
<dbReference type="Proteomes" id="UP001596058">
    <property type="component" value="Unassembled WGS sequence"/>
</dbReference>
<dbReference type="Pfam" id="PF17765">
    <property type="entry name" value="MLTR_LBD"/>
    <property type="match status" value="1"/>
</dbReference>
<name>A0ABW1CL62_9ACTN</name>